<gene>
    <name evidence="1" type="ORF">SPAR_17225</name>
</gene>
<proteinExistence type="predicted"/>
<dbReference type="Proteomes" id="UP000186168">
    <property type="component" value="Unassembled WGS sequence"/>
</dbReference>
<protein>
    <submittedName>
        <fullName evidence="1">Uncharacterized protein</fullName>
    </submittedName>
</protein>
<comment type="caution">
    <text evidence="1">The sequence shown here is derived from an EMBL/GenBank/DDBJ whole genome shotgun (WGS) entry which is preliminary data.</text>
</comment>
<dbReference type="AlphaFoldDB" id="A0A1R1SIW3"/>
<reference evidence="1 2" key="1">
    <citation type="submission" date="2013-05" db="EMBL/GenBank/DDBJ databases">
        <title>Genome sequence of Streptomyces sparsogenes DSM 40356.</title>
        <authorList>
            <person name="Coyne S."/>
            <person name="Seebeck F.P."/>
        </authorList>
    </citation>
    <scope>NUCLEOTIDE SEQUENCE [LARGE SCALE GENOMIC DNA]</scope>
    <source>
        <strain evidence="1 2">DSM 40356</strain>
    </source>
</reference>
<accession>A0A1R1SIW3</accession>
<sequence length="113" mass="12361">MRVPLAIGIGKRTLDLLGEATGAAIENPFDKVLYWLIAPGSAAHWDMSRLPDVAVWGATAYIEVPPVGCRKGLGIRWRVPFRYDRHLTAPAALYAALRTATREALGPREGVPR</sequence>
<dbReference type="RefSeq" id="WP_245737889.1">
    <property type="nucleotide sequence ID" value="NZ_ASQP01000243.1"/>
</dbReference>
<evidence type="ECO:0000313" key="1">
    <source>
        <dbReference type="EMBL" id="OMI38238.1"/>
    </source>
</evidence>
<dbReference type="EMBL" id="ASQP01000243">
    <property type="protein sequence ID" value="OMI38238.1"/>
    <property type="molecule type" value="Genomic_DNA"/>
</dbReference>
<dbReference type="GeneID" id="96742124"/>
<keyword evidence="2" id="KW-1185">Reference proteome</keyword>
<dbReference type="STRING" id="67365.GCA_001704635_04429"/>
<name>A0A1R1SIW3_9ACTN</name>
<evidence type="ECO:0000313" key="2">
    <source>
        <dbReference type="Proteomes" id="UP000186168"/>
    </source>
</evidence>
<organism evidence="1 2">
    <name type="scientific">Streptomyces sparsogenes DSM 40356</name>
    <dbReference type="NCBI Taxonomy" id="1331668"/>
    <lineage>
        <taxon>Bacteria</taxon>
        <taxon>Bacillati</taxon>
        <taxon>Actinomycetota</taxon>
        <taxon>Actinomycetes</taxon>
        <taxon>Kitasatosporales</taxon>
        <taxon>Streptomycetaceae</taxon>
        <taxon>Streptomyces</taxon>
    </lineage>
</organism>